<dbReference type="eggNOG" id="COG2226">
    <property type="taxonomic scope" value="Bacteria"/>
</dbReference>
<dbReference type="EC" id="2.1.1.-" evidence="4"/>
<sequence length="217" mass="23355">MSDAESPGREARQQVQAGAFDQIGDRYDEAFPHKDGQVAATGWLIDQLAPGDRVLDVGCGTGLPTDRQLAAAGLAVTGIDISESMLGRARRNVATADFHRLDVMDLDDRFGRFDAAVAFFSLLMLPRSEIGPALDRIRGLLPADAPVAVAMVEADLDDVSIPFLGSTLRVSGYLREHLATVLEGHGLRVGEIRDYAYEPASEGAPPEVQLFAYCRSV</sequence>
<keyword evidence="1 4" id="KW-0489">Methyltransferase</keyword>
<evidence type="ECO:0000313" key="5">
    <source>
        <dbReference type="Proteomes" id="UP000007947"/>
    </source>
</evidence>
<dbReference type="OrthoDB" id="9810247at2"/>
<keyword evidence="2 4" id="KW-0808">Transferase</keyword>
<dbReference type="STRING" id="1032480.MLP_19380"/>
<evidence type="ECO:0000256" key="1">
    <source>
        <dbReference type="ARBA" id="ARBA00022603"/>
    </source>
</evidence>
<dbReference type="KEGG" id="mph:MLP_19380"/>
<dbReference type="InterPro" id="IPR029063">
    <property type="entry name" value="SAM-dependent_MTases_sf"/>
</dbReference>
<name>F5XT80_MICPN</name>
<evidence type="ECO:0000313" key="4">
    <source>
        <dbReference type="EMBL" id="BAK34952.1"/>
    </source>
</evidence>
<dbReference type="PANTHER" id="PTHR43861:SF1">
    <property type="entry name" value="TRANS-ACONITATE 2-METHYLTRANSFERASE"/>
    <property type="match status" value="1"/>
</dbReference>
<dbReference type="HOGENOM" id="CLU_060397_0_1_11"/>
<proteinExistence type="predicted"/>
<feature type="domain" description="Methyltransferase" evidence="3">
    <location>
        <begin position="54"/>
        <end position="141"/>
    </location>
</feature>
<dbReference type="RefSeq" id="WP_013862826.1">
    <property type="nucleotide sequence ID" value="NC_015635.1"/>
</dbReference>
<dbReference type="Pfam" id="PF13649">
    <property type="entry name" value="Methyltransf_25"/>
    <property type="match status" value="1"/>
</dbReference>
<dbReference type="CDD" id="cd02440">
    <property type="entry name" value="AdoMet_MTases"/>
    <property type="match status" value="1"/>
</dbReference>
<gene>
    <name evidence="4" type="ordered locus">MLP_19380</name>
</gene>
<dbReference type="InterPro" id="IPR041698">
    <property type="entry name" value="Methyltransf_25"/>
</dbReference>
<protein>
    <submittedName>
        <fullName evidence="4">Putative methyltransferase</fullName>
        <ecNumber evidence="4">2.1.1.-</ecNumber>
    </submittedName>
</protein>
<evidence type="ECO:0000256" key="2">
    <source>
        <dbReference type="ARBA" id="ARBA00022679"/>
    </source>
</evidence>
<dbReference type="GO" id="GO:0008168">
    <property type="term" value="F:methyltransferase activity"/>
    <property type="evidence" value="ECO:0007669"/>
    <property type="project" value="UniProtKB-KW"/>
</dbReference>
<dbReference type="AlphaFoldDB" id="F5XT80"/>
<dbReference type="SUPFAM" id="SSF53335">
    <property type="entry name" value="S-adenosyl-L-methionine-dependent methyltransferases"/>
    <property type="match status" value="1"/>
</dbReference>
<dbReference type="GO" id="GO:0032259">
    <property type="term" value="P:methylation"/>
    <property type="evidence" value="ECO:0007669"/>
    <property type="project" value="UniProtKB-KW"/>
</dbReference>
<dbReference type="Proteomes" id="UP000007947">
    <property type="component" value="Chromosome"/>
</dbReference>
<dbReference type="Gene3D" id="3.40.50.150">
    <property type="entry name" value="Vaccinia Virus protein VP39"/>
    <property type="match status" value="1"/>
</dbReference>
<dbReference type="PANTHER" id="PTHR43861">
    <property type="entry name" value="TRANS-ACONITATE 2-METHYLTRANSFERASE-RELATED"/>
    <property type="match status" value="1"/>
</dbReference>
<evidence type="ECO:0000259" key="3">
    <source>
        <dbReference type="Pfam" id="PF13649"/>
    </source>
</evidence>
<organism evidence="4 5">
    <name type="scientific">Microlunatus phosphovorus (strain ATCC 700054 / DSM 10555 / JCM 9379 / NBRC 101784 / NCIMB 13414 / VKM Ac-1990 / NM-1)</name>
    <dbReference type="NCBI Taxonomy" id="1032480"/>
    <lineage>
        <taxon>Bacteria</taxon>
        <taxon>Bacillati</taxon>
        <taxon>Actinomycetota</taxon>
        <taxon>Actinomycetes</taxon>
        <taxon>Propionibacteriales</taxon>
        <taxon>Propionibacteriaceae</taxon>
        <taxon>Microlunatus</taxon>
    </lineage>
</organism>
<keyword evidence="5" id="KW-1185">Reference proteome</keyword>
<reference evidence="4 5" key="1">
    <citation type="submission" date="2011-05" db="EMBL/GenBank/DDBJ databases">
        <title>Whole genome sequence of Microlunatus phosphovorus NM-1.</title>
        <authorList>
            <person name="Hosoyama A."/>
            <person name="Sasaki K."/>
            <person name="Harada T."/>
            <person name="Igarashi R."/>
            <person name="Kawakoshi A."/>
            <person name="Sasagawa M."/>
            <person name="Fukada J."/>
            <person name="Nakamura S."/>
            <person name="Katano Y."/>
            <person name="Hanada S."/>
            <person name="Kamagata Y."/>
            <person name="Nakamura N."/>
            <person name="Yamazaki S."/>
            <person name="Fujita N."/>
        </authorList>
    </citation>
    <scope>NUCLEOTIDE SEQUENCE [LARGE SCALE GENOMIC DNA]</scope>
    <source>
        <strain evidence="5">ATCC 700054 / DSM 10555 / JCM 9379 / NBRC 101784 / NCIMB 13414 / VKM Ac-1990 / NM-1</strain>
    </source>
</reference>
<accession>F5XT80</accession>
<dbReference type="EMBL" id="AP012204">
    <property type="protein sequence ID" value="BAK34952.1"/>
    <property type="molecule type" value="Genomic_DNA"/>
</dbReference>